<gene>
    <name evidence="2" type="ORF">AVO44_05870</name>
</gene>
<organism evidence="2 3">
    <name type="scientific">Ruegeria profundi</name>
    <dbReference type="NCBI Taxonomy" id="1685378"/>
    <lineage>
        <taxon>Bacteria</taxon>
        <taxon>Pseudomonadati</taxon>
        <taxon>Pseudomonadota</taxon>
        <taxon>Alphaproteobacteria</taxon>
        <taxon>Rhodobacterales</taxon>
        <taxon>Roseobacteraceae</taxon>
        <taxon>Ruegeria</taxon>
    </lineage>
</organism>
<feature type="chain" id="PRO_5007054568" description="YHS domain-containing protein" evidence="1">
    <location>
        <begin position="23"/>
        <end position="158"/>
    </location>
</feature>
<evidence type="ECO:0000313" key="2">
    <source>
        <dbReference type="EMBL" id="KUJ81374.1"/>
    </source>
</evidence>
<dbReference type="STRING" id="1685378.AVO44_05870"/>
<dbReference type="EMBL" id="LQBP01000002">
    <property type="protein sequence ID" value="KUJ81374.1"/>
    <property type="molecule type" value="Genomic_DNA"/>
</dbReference>
<dbReference type="OrthoDB" id="344729at2"/>
<dbReference type="AlphaFoldDB" id="A0A0X3U0P4"/>
<reference evidence="3" key="1">
    <citation type="submission" date="2015-12" db="EMBL/GenBank/DDBJ databases">
        <authorList>
            <person name="Zhang G."/>
            <person name="Stingl U."/>
        </authorList>
    </citation>
    <scope>NUCLEOTIDE SEQUENCE [LARGE SCALE GENOMIC DNA]</scope>
    <source>
        <strain evidence="3">ZGT108</strain>
    </source>
</reference>
<dbReference type="RefSeq" id="WP_068333895.1">
    <property type="nucleotide sequence ID" value="NZ_LQBP01000002.1"/>
</dbReference>
<keyword evidence="3" id="KW-1185">Reference proteome</keyword>
<protein>
    <recommendedName>
        <fullName evidence="4">YHS domain-containing protein</fullName>
    </recommendedName>
</protein>
<dbReference type="Proteomes" id="UP000053690">
    <property type="component" value="Unassembled WGS sequence"/>
</dbReference>
<evidence type="ECO:0000256" key="1">
    <source>
        <dbReference type="SAM" id="SignalP"/>
    </source>
</evidence>
<comment type="caution">
    <text evidence="2">The sequence shown here is derived from an EMBL/GenBank/DDBJ whole genome shotgun (WGS) entry which is preliminary data.</text>
</comment>
<accession>A0A0X3U0P4</accession>
<proteinExistence type="predicted"/>
<evidence type="ECO:0008006" key="4">
    <source>
        <dbReference type="Google" id="ProtNLM"/>
    </source>
</evidence>
<evidence type="ECO:0000313" key="3">
    <source>
        <dbReference type="Proteomes" id="UP000053690"/>
    </source>
</evidence>
<keyword evidence="1" id="KW-0732">Signal</keyword>
<sequence length="158" mass="16627">MTLKRAASLTALTAMLALPALAADEYNSSSGVTYAGLPLGFHGTDPVALLQGTLTQGVSDHTAVHDGVSYYFATAEAAAAFTANPEAHLPQFGGFCTLAVGLGKKFDGDPRYADVRNGKLYVFVNEAVFQTYLQDPDGTIAKAEATWPQIRSTPALDL</sequence>
<dbReference type="NCBIfam" id="NF041384">
    <property type="entry name" value="YHS_seleno_dom"/>
    <property type="match status" value="1"/>
</dbReference>
<name>A0A0X3U0P4_9RHOB</name>
<feature type="signal peptide" evidence="1">
    <location>
        <begin position="1"/>
        <end position="22"/>
    </location>
</feature>